<accession>A0A7J5Z6R9</accession>
<name>A0A7J5Z6R9_DISMA</name>
<dbReference type="EMBL" id="JAAKFY010000006">
    <property type="protein sequence ID" value="KAF3856819.1"/>
    <property type="molecule type" value="Genomic_DNA"/>
</dbReference>
<evidence type="ECO:0000313" key="2">
    <source>
        <dbReference type="Proteomes" id="UP000518266"/>
    </source>
</evidence>
<proteinExistence type="predicted"/>
<dbReference type="AlphaFoldDB" id="A0A7J5Z6R9"/>
<evidence type="ECO:0000313" key="1">
    <source>
        <dbReference type="EMBL" id="KAF3856819.1"/>
    </source>
</evidence>
<sequence>MAAFKHIQPPQVRLYCQTAPHTHHSDTTTNSLLYSVGLQELKALFDKERKMTFGFGERGLTSEVLFGQIIIKLIWGFCVISGNRFLISSGYFYLILLCTPNVKYTPI</sequence>
<keyword evidence="2" id="KW-1185">Reference proteome</keyword>
<reference evidence="1 2" key="1">
    <citation type="submission" date="2020-03" db="EMBL/GenBank/DDBJ databases">
        <title>Dissostichus mawsoni Genome sequencing and assembly.</title>
        <authorList>
            <person name="Park H."/>
        </authorList>
    </citation>
    <scope>NUCLEOTIDE SEQUENCE [LARGE SCALE GENOMIC DNA]</scope>
    <source>
        <strain evidence="1">DM0001</strain>
        <tissue evidence="1">Muscle</tissue>
    </source>
</reference>
<dbReference type="Proteomes" id="UP000518266">
    <property type="component" value="Unassembled WGS sequence"/>
</dbReference>
<organism evidence="1 2">
    <name type="scientific">Dissostichus mawsoni</name>
    <name type="common">Antarctic cod</name>
    <dbReference type="NCBI Taxonomy" id="36200"/>
    <lineage>
        <taxon>Eukaryota</taxon>
        <taxon>Metazoa</taxon>
        <taxon>Chordata</taxon>
        <taxon>Craniata</taxon>
        <taxon>Vertebrata</taxon>
        <taxon>Euteleostomi</taxon>
        <taxon>Actinopterygii</taxon>
        <taxon>Neopterygii</taxon>
        <taxon>Teleostei</taxon>
        <taxon>Neoteleostei</taxon>
        <taxon>Acanthomorphata</taxon>
        <taxon>Eupercaria</taxon>
        <taxon>Perciformes</taxon>
        <taxon>Notothenioidei</taxon>
        <taxon>Nototheniidae</taxon>
        <taxon>Dissostichus</taxon>
    </lineage>
</organism>
<comment type="caution">
    <text evidence="1">The sequence shown here is derived from an EMBL/GenBank/DDBJ whole genome shotgun (WGS) entry which is preliminary data.</text>
</comment>
<protein>
    <submittedName>
        <fullName evidence="1">Uncharacterized protein</fullName>
    </submittedName>
</protein>
<gene>
    <name evidence="1" type="ORF">F7725_017542</name>
</gene>